<reference evidence="10 11" key="1">
    <citation type="journal article" date="2013" name="Genome Biol. Evol.">
        <title>Complete genomes of two dipteran-associated spiroplasmas provided insights into the origin, dynamics, and impacts of viral invasion in spiroplasma.</title>
        <authorList>
            <person name="Ku C."/>
            <person name="Lo W.S."/>
            <person name="Chen L.L."/>
            <person name="Kuo C.H."/>
        </authorList>
    </citation>
    <scope>NUCLEOTIDE SEQUENCE [LARGE SCALE GENOMIC DNA]</scope>
    <source>
        <strain evidence="10">EA-1</strain>
    </source>
</reference>
<accession>R4UF31</accession>
<protein>
    <recommendedName>
        <fullName evidence="9">CRISPR-associated endoribonuclease Cas2</fullName>
        <ecNumber evidence="9">3.1.-.-</ecNumber>
    </recommendedName>
</protein>
<name>R4UF31_9MOLU</name>
<keyword evidence="5 9" id="KW-0255">Endonuclease</keyword>
<dbReference type="EMBL" id="CP005078">
    <property type="protein sequence ID" value="AGM26524.1"/>
    <property type="molecule type" value="Genomic_DNA"/>
</dbReference>
<dbReference type="Gene3D" id="3.30.70.240">
    <property type="match status" value="1"/>
</dbReference>
<evidence type="ECO:0000256" key="8">
    <source>
        <dbReference type="ARBA" id="ARBA00023118"/>
    </source>
</evidence>
<dbReference type="PATRIC" id="fig|1276229.3.peg.928"/>
<keyword evidence="7 9" id="KW-0460">Magnesium</keyword>
<gene>
    <name evidence="9 10" type="primary">cas2</name>
    <name evidence="10" type="ORF">SSYRP_v1c09370</name>
</gene>
<keyword evidence="6 9" id="KW-0378">Hydrolase</keyword>
<evidence type="ECO:0000256" key="1">
    <source>
        <dbReference type="ARBA" id="ARBA00001946"/>
    </source>
</evidence>
<dbReference type="NCBIfam" id="TIGR01573">
    <property type="entry name" value="cas2"/>
    <property type="match status" value="1"/>
</dbReference>
<evidence type="ECO:0000256" key="3">
    <source>
        <dbReference type="ARBA" id="ARBA00022722"/>
    </source>
</evidence>
<comment type="subunit">
    <text evidence="9">Homodimer, forms a heterotetramer with a Cas1 homodimer.</text>
</comment>
<dbReference type="STRING" id="1276229.SSYRP_v1c09370"/>
<comment type="function">
    <text evidence="9">CRISPR (clustered regularly interspaced short palindromic repeat), is an adaptive immune system that provides protection against mobile genetic elements (viruses, transposable elements and conjugative plasmids). CRISPR clusters contain sequences complementary to antecedent mobile elements and target invading nucleic acids. CRISPR clusters are transcribed and processed into CRISPR RNA (crRNA). Functions as a ssRNA-specific endoribonuclease. Involved in the integration of spacer DNA into the CRISPR cassette.</text>
</comment>
<evidence type="ECO:0000256" key="5">
    <source>
        <dbReference type="ARBA" id="ARBA00022759"/>
    </source>
</evidence>
<keyword evidence="4 9" id="KW-0479">Metal-binding</keyword>
<comment type="cofactor">
    <cofactor evidence="1 9">
        <name>Mg(2+)</name>
        <dbReference type="ChEBI" id="CHEBI:18420"/>
    </cofactor>
</comment>
<evidence type="ECO:0000313" key="11">
    <source>
        <dbReference type="Proteomes" id="UP000013963"/>
    </source>
</evidence>
<dbReference type="HAMAP" id="MF_01471">
    <property type="entry name" value="Cas2"/>
    <property type="match status" value="1"/>
</dbReference>
<keyword evidence="11" id="KW-1185">Reference proteome</keyword>
<dbReference type="InterPro" id="IPR019199">
    <property type="entry name" value="Virulence_VapD/CRISPR_Cas2"/>
</dbReference>
<evidence type="ECO:0000256" key="6">
    <source>
        <dbReference type="ARBA" id="ARBA00022801"/>
    </source>
</evidence>
<dbReference type="GO" id="GO:0004521">
    <property type="term" value="F:RNA endonuclease activity"/>
    <property type="evidence" value="ECO:0007669"/>
    <property type="project" value="InterPro"/>
</dbReference>
<evidence type="ECO:0000256" key="4">
    <source>
        <dbReference type="ARBA" id="ARBA00022723"/>
    </source>
</evidence>
<organism evidence="10 11">
    <name type="scientific">Spiroplasma syrphidicola EA-1</name>
    <dbReference type="NCBI Taxonomy" id="1276229"/>
    <lineage>
        <taxon>Bacteria</taxon>
        <taxon>Bacillati</taxon>
        <taxon>Mycoplasmatota</taxon>
        <taxon>Mollicutes</taxon>
        <taxon>Entomoplasmatales</taxon>
        <taxon>Spiroplasmataceae</taxon>
        <taxon>Spiroplasma</taxon>
    </lineage>
</organism>
<dbReference type="GO" id="GO:0016787">
    <property type="term" value="F:hydrolase activity"/>
    <property type="evidence" value="ECO:0007669"/>
    <property type="project" value="UniProtKB-KW"/>
</dbReference>
<dbReference type="InterPro" id="IPR021127">
    <property type="entry name" value="CRISPR_associated_Cas2"/>
</dbReference>
<dbReference type="AlphaFoldDB" id="R4UF31"/>
<keyword evidence="3 9" id="KW-0540">Nuclease</keyword>
<comment type="similarity">
    <text evidence="2 9">Belongs to the CRISPR-associated endoribonuclease Cas2 protein family.</text>
</comment>
<proteinExistence type="inferred from homology"/>
<dbReference type="HOGENOM" id="CLU_150500_1_0_14"/>
<sequence length="102" mass="12123">MRMIVFYDLPTIVKIDLKNYNKFHKFLIKNGFYMIQYSIYCKLCINLDEVNKNNNKIDLNKPPKGNIRILVITEKQYESIKIIVGSKSYQENYMTTSTVMEL</sequence>
<dbReference type="eggNOG" id="COG3512">
    <property type="taxonomic scope" value="Bacteria"/>
</dbReference>
<dbReference type="KEGG" id="ssyr:SSYRP_v1c09370"/>
<dbReference type="GO" id="GO:0043571">
    <property type="term" value="P:maintenance of CRISPR repeat elements"/>
    <property type="evidence" value="ECO:0007669"/>
    <property type="project" value="UniProtKB-UniRule"/>
</dbReference>
<feature type="binding site" evidence="9">
    <location>
        <position position="8"/>
    </location>
    <ligand>
        <name>Mg(2+)</name>
        <dbReference type="ChEBI" id="CHEBI:18420"/>
        <note>catalytic</note>
    </ligand>
</feature>
<dbReference type="Pfam" id="PF09827">
    <property type="entry name" value="CRISPR_Cas2"/>
    <property type="match status" value="1"/>
</dbReference>
<evidence type="ECO:0000256" key="2">
    <source>
        <dbReference type="ARBA" id="ARBA00009959"/>
    </source>
</evidence>
<evidence type="ECO:0000256" key="9">
    <source>
        <dbReference type="HAMAP-Rule" id="MF_01471"/>
    </source>
</evidence>
<keyword evidence="8 9" id="KW-0051">Antiviral defense</keyword>
<evidence type="ECO:0000256" key="7">
    <source>
        <dbReference type="ARBA" id="ARBA00022842"/>
    </source>
</evidence>
<dbReference type="GO" id="GO:0046872">
    <property type="term" value="F:metal ion binding"/>
    <property type="evidence" value="ECO:0007669"/>
    <property type="project" value="UniProtKB-UniRule"/>
</dbReference>
<dbReference type="Proteomes" id="UP000013963">
    <property type="component" value="Chromosome"/>
</dbReference>
<dbReference type="EC" id="3.1.-.-" evidence="9"/>
<dbReference type="GO" id="GO:0051607">
    <property type="term" value="P:defense response to virus"/>
    <property type="evidence" value="ECO:0007669"/>
    <property type="project" value="UniProtKB-UniRule"/>
</dbReference>
<dbReference type="SUPFAM" id="SSF143430">
    <property type="entry name" value="TTP0101/SSO1404-like"/>
    <property type="match status" value="1"/>
</dbReference>
<evidence type="ECO:0000313" key="10">
    <source>
        <dbReference type="EMBL" id="AGM26524.1"/>
    </source>
</evidence>